<sequence>MNGSPWSSAMNLPNNIAVTAAEDVYVSEGNSLKVGTLNSLLFDQIDLAAAQGINIQDLILNDQECFLALVGTSSLAVADLSSVHKSASNTSVSIYKVGSFKDRIVSALWHPASATKTHLVVLTQTSVQIFDLALSCVDAQLKIDLTEYPKFGGDSAVSMAFGSHSSYLGSITLYISTGKGSVHALTPFIYEGFPQAFTGLMIHDLLKEREDLKDLTNANIPPASIFNDFRNAFLDQEVFAADLDNLYQSLHISDFPDEKEWNFKAAGIKSPRLVGPLTQVDPRSRIINASPKHRFTILASLSEQTNGGVRVSYLAQLSPLIYAFNDLAEIGPEPKKPEPKKREEPKDKYVKPRRGFGFVVVPGGDKATDDGLSKEEEHYKKSLEDYKAKLKVASFIKTTFNVLTIISKDNVSLGDKAVENIKFAANESWLVLAGDNKIVAGDVSKAADQLLDPSCEAFTVKYYLKSKTSGSGFCFYTSNEELLSICSWQNASKPQVVNVVGEKTSTTDPQLAVSYELETRSRTPGLKAALPARELRLFLEGAGNLPAISKIDENSSKSLEEIHNVSSLTVQRLQKLTGFILTLQSVLAIQHGELHLQRQGLSEIAAKNFSSQHEVTQNRIQALLERQSKLADKAKRIQDLLLERFEESKKKFQLPLSNSERAWFKELNSITKKITVGDEDCLGLQLIVSDLTQKVEAIESVPETAEEKLAKTLSDLLMDKNWKRLNFILKHEGNEIDNGKEKIEELLSRVSSLNLGVPV</sequence>
<evidence type="ECO:0000256" key="1">
    <source>
        <dbReference type="ARBA" id="ARBA00004567"/>
    </source>
</evidence>
<evidence type="ECO:0000313" key="8">
    <source>
        <dbReference type="EMBL" id="WPK22856.1"/>
    </source>
</evidence>
<keyword evidence="5" id="KW-0811">Translocation</keyword>
<dbReference type="Proteomes" id="UP001338582">
    <property type="component" value="Chromosome 1"/>
</dbReference>
<keyword evidence="2" id="KW-0813">Transport</keyword>
<evidence type="ECO:0000256" key="4">
    <source>
        <dbReference type="ARBA" id="ARBA00022927"/>
    </source>
</evidence>
<proteinExistence type="predicted"/>
<keyword evidence="4" id="KW-0653">Protein transport</keyword>
<evidence type="ECO:0000313" key="9">
    <source>
        <dbReference type="Proteomes" id="UP001338582"/>
    </source>
</evidence>
<dbReference type="GO" id="GO:0006606">
    <property type="term" value="P:protein import into nucleus"/>
    <property type="evidence" value="ECO:0007669"/>
    <property type="project" value="TreeGrafter"/>
</dbReference>
<accession>A0AAX4H2U8</accession>
<dbReference type="GO" id="GO:0006406">
    <property type="term" value="P:mRNA export from nucleus"/>
    <property type="evidence" value="ECO:0007669"/>
    <property type="project" value="TreeGrafter"/>
</dbReference>
<reference evidence="8 9" key="1">
    <citation type="submission" date="2023-10" db="EMBL/GenBank/DDBJ databases">
        <title>Draft Genome Sequence of Candida saopaulonensis from a very Premature Infant with Sepsis.</title>
        <authorList>
            <person name="Ning Y."/>
            <person name="Dai R."/>
            <person name="Xiao M."/>
            <person name="Xu Y."/>
            <person name="Yan Q."/>
            <person name="Zhang L."/>
        </authorList>
    </citation>
    <scope>NUCLEOTIDE SEQUENCE [LARGE SCALE GENOMIC DNA]</scope>
    <source>
        <strain evidence="8 9">19XY460</strain>
    </source>
</reference>
<organism evidence="8 9">
    <name type="scientific">Australozyma saopauloensis</name>
    <dbReference type="NCBI Taxonomy" id="291208"/>
    <lineage>
        <taxon>Eukaryota</taxon>
        <taxon>Fungi</taxon>
        <taxon>Dikarya</taxon>
        <taxon>Ascomycota</taxon>
        <taxon>Saccharomycotina</taxon>
        <taxon>Pichiomycetes</taxon>
        <taxon>Metschnikowiaceae</taxon>
        <taxon>Australozyma</taxon>
    </lineage>
</organism>
<dbReference type="GO" id="GO:0000056">
    <property type="term" value="P:ribosomal small subunit export from nucleus"/>
    <property type="evidence" value="ECO:0007669"/>
    <property type="project" value="InterPro"/>
</dbReference>
<gene>
    <name evidence="8" type="ORF">PUMCH_000075</name>
</gene>
<comment type="subcellular location">
    <subcellularLocation>
        <location evidence="1">Nucleus</location>
        <location evidence="1">Nuclear pore complex</location>
    </subcellularLocation>
</comment>
<evidence type="ECO:0008006" key="10">
    <source>
        <dbReference type="Google" id="ProtNLM"/>
    </source>
</evidence>
<evidence type="ECO:0000256" key="3">
    <source>
        <dbReference type="ARBA" id="ARBA00022816"/>
    </source>
</evidence>
<dbReference type="RefSeq" id="XP_062875243.1">
    <property type="nucleotide sequence ID" value="XM_063019173.1"/>
</dbReference>
<dbReference type="GO" id="GO:0005643">
    <property type="term" value="C:nuclear pore"/>
    <property type="evidence" value="ECO:0007669"/>
    <property type="project" value="UniProtKB-SubCell"/>
</dbReference>
<keyword evidence="6" id="KW-0906">Nuclear pore complex</keyword>
<dbReference type="InterPro" id="IPR037700">
    <property type="entry name" value="NUP88/NUP82"/>
</dbReference>
<evidence type="ECO:0000256" key="7">
    <source>
        <dbReference type="ARBA" id="ARBA00023242"/>
    </source>
</evidence>
<name>A0AAX4H2U8_9ASCO</name>
<evidence type="ECO:0000256" key="2">
    <source>
        <dbReference type="ARBA" id="ARBA00022448"/>
    </source>
</evidence>
<dbReference type="AlphaFoldDB" id="A0AAX4H2U8"/>
<protein>
    <recommendedName>
        <fullName evidence="10">Nucleoporin Nup159/Nup146 N-terminal domain-containing protein</fullName>
    </recommendedName>
</protein>
<keyword evidence="7" id="KW-0539">Nucleus</keyword>
<dbReference type="GO" id="GO:0017056">
    <property type="term" value="F:structural constituent of nuclear pore"/>
    <property type="evidence" value="ECO:0007669"/>
    <property type="project" value="InterPro"/>
</dbReference>
<keyword evidence="9" id="KW-1185">Reference proteome</keyword>
<keyword evidence="3" id="KW-0509">mRNA transport</keyword>
<dbReference type="EMBL" id="CP138894">
    <property type="protein sequence ID" value="WPK22856.1"/>
    <property type="molecule type" value="Genomic_DNA"/>
</dbReference>
<dbReference type="PANTHER" id="PTHR13257:SF0">
    <property type="entry name" value="NUCLEAR PORE COMPLEX PROTEIN NUP88"/>
    <property type="match status" value="1"/>
</dbReference>
<dbReference type="PANTHER" id="PTHR13257">
    <property type="entry name" value="NUCLEOPORIN NUP84-RELATED"/>
    <property type="match status" value="1"/>
</dbReference>
<evidence type="ECO:0000256" key="5">
    <source>
        <dbReference type="ARBA" id="ARBA00023010"/>
    </source>
</evidence>
<dbReference type="GeneID" id="88171144"/>
<dbReference type="GO" id="GO:0000055">
    <property type="term" value="P:ribosomal large subunit export from nucleus"/>
    <property type="evidence" value="ECO:0007669"/>
    <property type="project" value="InterPro"/>
</dbReference>
<evidence type="ECO:0000256" key="6">
    <source>
        <dbReference type="ARBA" id="ARBA00023132"/>
    </source>
</evidence>
<dbReference type="KEGG" id="asau:88171144"/>